<dbReference type="GO" id="GO:0003724">
    <property type="term" value="F:RNA helicase activity"/>
    <property type="evidence" value="ECO:0007669"/>
    <property type="project" value="TreeGrafter"/>
</dbReference>
<dbReference type="Gene3D" id="3.30.70.330">
    <property type="match status" value="1"/>
</dbReference>
<evidence type="ECO:0000256" key="4">
    <source>
        <dbReference type="ARBA" id="ARBA00022840"/>
    </source>
</evidence>
<dbReference type="EMBL" id="CP002352">
    <property type="protein sequence ID" value="ADV44573.1"/>
    <property type="molecule type" value="Genomic_DNA"/>
</dbReference>
<keyword evidence="2" id="KW-0378">Hydrolase</keyword>
<gene>
    <name evidence="8" type="ordered locus">Bache_2617</name>
</gene>
<reference evidence="8 9" key="2">
    <citation type="journal article" date="2011" name="Stand. Genomic Sci.">
        <title>Complete genome sequence of Bacteroides helcogenes type strain (P 36-108).</title>
        <authorList>
            <person name="Pati A."/>
            <person name="Gronow S."/>
            <person name="Zeytun A."/>
            <person name="Lapidus A."/>
            <person name="Nolan M."/>
            <person name="Hammon N."/>
            <person name="Deshpande S."/>
            <person name="Cheng J.F."/>
            <person name="Tapia R."/>
            <person name="Han C."/>
            <person name="Goodwin L."/>
            <person name="Pitluck S."/>
            <person name="Liolios K."/>
            <person name="Pagani I."/>
            <person name="Ivanova N."/>
            <person name="Mavromatis K."/>
            <person name="Chen A."/>
            <person name="Palaniappan K."/>
            <person name="Land M."/>
            <person name="Hauser L."/>
            <person name="Chang Y.J."/>
            <person name="Jeffries C.D."/>
            <person name="Detter J.C."/>
            <person name="Brambilla E."/>
            <person name="Rohde M."/>
            <person name="Goker M."/>
            <person name="Woyke T."/>
            <person name="Bristow J."/>
            <person name="Eisen J.A."/>
            <person name="Markowitz V."/>
            <person name="Hugenholtz P."/>
            <person name="Kyrpides N.C."/>
            <person name="Klenk H.P."/>
            <person name="Lucas S."/>
        </authorList>
    </citation>
    <scope>NUCLEOTIDE SEQUENCE [LARGE SCALE GENOMIC DNA]</scope>
    <source>
        <strain evidence="9">ATCC 35417 / DSM 20613 / JCM 6297 / CCUG 15421 / P 36-108</strain>
    </source>
</reference>
<dbReference type="InterPro" id="IPR011545">
    <property type="entry name" value="DEAD/DEAH_box_helicase_dom"/>
</dbReference>
<proteinExistence type="inferred from homology"/>
<dbReference type="CDD" id="cd18787">
    <property type="entry name" value="SF2_C_DEAD"/>
    <property type="match status" value="1"/>
</dbReference>
<comment type="similarity">
    <text evidence="5">Belongs to the DEAD box helicase family.</text>
</comment>
<keyword evidence="9" id="KW-1185">Reference proteome</keyword>
<dbReference type="HOGENOM" id="CLU_003041_1_3_10"/>
<dbReference type="PROSITE" id="PS51192">
    <property type="entry name" value="HELICASE_ATP_BIND_1"/>
    <property type="match status" value="1"/>
</dbReference>
<evidence type="ECO:0000313" key="9">
    <source>
        <dbReference type="Proteomes" id="UP000008630"/>
    </source>
</evidence>
<dbReference type="InterPro" id="IPR044742">
    <property type="entry name" value="DEAD/DEAH_RhlB"/>
</dbReference>
<dbReference type="Pfam" id="PF00270">
    <property type="entry name" value="DEAD"/>
    <property type="match status" value="1"/>
</dbReference>
<sequence length="466" mass="52050">MTSSAAFLLDCYLFPIFASKSPKYMELSDILFNLKIERLTPMQKAASEAYRSNKDLVLLSPTGSGKTLAFLLPLVQSLKPDVSGVQAVVLVPSRELALQIENVFKAMNTSFKAMCCYGGRPAMDEHRTMRGICPAVIIGTPGRMNDHLKKENFDGNAVTTLVIDEFDKCLEFGFHDEMSEVIGQLPSLKKRVLLSATDAEEIPQFAGVGNADSPQIAKLNFLSVEPVSERLNLQRVISPEKDKLETLYRLLCVLGNHSTLVFVNYRESVERVAAYLKSKKFPCDAFHGGMEQADRERALYKFRNGSCPVLISTDLAARGLDIPGIDNVVHYHLPVNEEAFTHRNGRTARWEARGFSFLIFHSEEQLPDYVPETTPVFELPEVTPKPAKSRWATLYIGKGKKEKLNKTDIVGFLYKKGGLAKEDVGQVDVKEHYAFVAVRQSKVKQLLALVRGEKIKGMKTIIEDAK</sequence>
<dbReference type="CDD" id="cd00268">
    <property type="entry name" value="DEADc"/>
    <property type="match status" value="1"/>
</dbReference>
<keyword evidence="1" id="KW-0547">Nucleotide-binding</keyword>
<keyword evidence="3 8" id="KW-0347">Helicase</keyword>
<dbReference type="GO" id="GO:0003676">
    <property type="term" value="F:nucleic acid binding"/>
    <property type="evidence" value="ECO:0007669"/>
    <property type="project" value="InterPro"/>
</dbReference>
<protein>
    <submittedName>
        <fullName evidence="8">DEAD/DEAH box helicase domain protein</fullName>
    </submittedName>
</protein>
<dbReference type="Proteomes" id="UP000008630">
    <property type="component" value="Chromosome"/>
</dbReference>
<dbReference type="GO" id="GO:0016787">
    <property type="term" value="F:hydrolase activity"/>
    <property type="evidence" value="ECO:0007669"/>
    <property type="project" value="UniProtKB-KW"/>
</dbReference>
<dbReference type="SMART" id="SM00490">
    <property type="entry name" value="HELICc"/>
    <property type="match status" value="1"/>
</dbReference>
<evidence type="ECO:0000256" key="2">
    <source>
        <dbReference type="ARBA" id="ARBA00022801"/>
    </source>
</evidence>
<organism evidence="8 9">
    <name type="scientific">Bacteroides helcogenes (strain ATCC 35417 / DSM 20613 / JCM 6297 / CCUG 15421 / P 36-108)</name>
    <dbReference type="NCBI Taxonomy" id="693979"/>
    <lineage>
        <taxon>Bacteria</taxon>
        <taxon>Pseudomonadati</taxon>
        <taxon>Bacteroidota</taxon>
        <taxon>Bacteroidia</taxon>
        <taxon>Bacteroidales</taxon>
        <taxon>Bacteroidaceae</taxon>
        <taxon>Bacteroides</taxon>
    </lineage>
</organism>
<evidence type="ECO:0000259" key="7">
    <source>
        <dbReference type="PROSITE" id="PS51194"/>
    </source>
</evidence>
<accession>E6SVY4</accession>
<evidence type="ECO:0000256" key="3">
    <source>
        <dbReference type="ARBA" id="ARBA00022806"/>
    </source>
</evidence>
<name>E6SVY4_BACT6</name>
<dbReference type="InterPro" id="IPR012677">
    <property type="entry name" value="Nucleotide-bd_a/b_plait_sf"/>
</dbReference>
<dbReference type="InterPro" id="IPR027417">
    <property type="entry name" value="P-loop_NTPase"/>
</dbReference>
<dbReference type="SUPFAM" id="SSF52540">
    <property type="entry name" value="P-loop containing nucleoside triphosphate hydrolases"/>
    <property type="match status" value="1"/>
</dbReference>
<reference key="1">
    <citation type="submission" date="2010-11" db="EMBL/GenBank/DDBJ databases">
        <title>The complete genome of Bacteroides helcogenes P 36-108.</title>
        <authorList>
            <consortium name="US DOE Joint Genome Institute (JGI-PGF)"/>
            <person name="Lucas S."/>
            <person name="Copeland A."/>
            <person name="Lapidus A."/>
            <person name="Bruce D."/>
            <person name="Goodwin L."/>
            <person name="Pitluck S."/>
            <person name="Kyrpides N."/>
            <person name="Mavromatis K."/>
            <person name="Ivanova N."/>
            <person name="Zeytun A."/>
            <person name="Brettin T."/>
            <person name="Detter J.C."/>
            <person name="Tapia R."/>
            <person name="Han C."/>
            <person name="Land M."/>
            <person name="Hauser L."/>
            <person name="Markowitz V."/>
            <person name="Cheng J.-F."/>
            <person name="Hugenholtz P."/>
            <person name="Woyke T."/>
            <person name="Wu D."/>
            <person name="Gronow S."/>
            <person name="Wellnitz S."/>
            <person name="Brambilla E."/>
            <person name="Klenk H.-P."/>
            <person name="Eisen J.A."/>
        </authorList>
    </citation>
    <scope>NUCLEOTIDE SEQUENCE</scope>
    <source>
        <strain>P 36-108</strain>
    </source>
</reference>
<dbReference type="eggNOG" id="COG0513">
    <property type="taxonomic scope" value="Bacteria"/>
</dbReference>
<keyword evidence="4" id="KW-0067">ATP-binding</keyword>
<dbReference type="AlphaFoldDB" id="E6SVY4"/>
<dbReference type="SMART" id="SM00487">
    <property type="entry name" value="DEXDc"/>
    <property type="match status" value="1"/>
</dbReference>
<dbReference type="Pfam" id="PF00271">
    <property type="entry name" value="Helicase_C"/>
    <property type="match status" value="1"/>
</dbReference>
<dbReference type="GO" id="GO:0005524">
    <property type="term" value="F:ATP binding"/>
    <property type="evidence" value="ECO:0007669"/>
    <property type="project" value="UniProtKB-KW"/>
</dbReference>
<dbReference type="Gene3D" id="3.40.50.300">
    <property type="entry name" value="P-loop containing nucleotide triphosphate hydrolases"/>
    <property type="match status" value="2"/>
</dbReference>
<evidence type="ECO:0000256" key="5">
    <source>
        <dbReference type="ARBA" id="ARBA00038437"/>
    </source>
</evidence>
<evidence type="ECO:0000313" key="8">
    <source>
        <dbReference type="EMBL" id="ADV44573.1"/>
    </source>
</evidence>
<dbReference type="CDD" id="cd12252">
    <property type="entry name" value="RRM_DbpA"/>
    <property type="match status" value="1"/>
</dbReference>
<dbReference type="InterPro" id="IPR005580">
    <property type="entry name" value="DbpA/CsdA_RNA-bd_dom"/>
</dbReference>
<evidence type="ECO:0000256" key="1">
    <source>
        <dbReference type="ARBA" id="ARBA00022741"/>
    </source>
</evidence>
<dbReference type="PROSITE" id="PS51194">
    <property type="entry name" value="HELICASE_CTER"/>
    <property type="match status" value="1"/>
</dbReference>
<dbReference type="InterPro" id="IPR014001">
    <property type="entry name" value="Helicase_ATP-bd"/>
</dbReference>
<dbReference type="STRING" id="693979.Bache_2617"/>
<dbReference type="Pfam" id="PF03880">
    <property type="entry name" value="DbpA"/>
    <property type="match status" value="1"/>
</dbReference>
<dbReference type="PANTHER" id="PTHR47959">
    <property type="entry name" value="ATP-DEPENDENT RNA HELICASE RHLE-RELATED"/>
    <property type="match status" value="1"/>
</dbReference>
<dbReference type="GO" id="GO:0005829">
    <property type="term" value="C:cytosol"/>
    <property type="evidence" value="ECO:0007669"/>
    <property type="project" value="TreeGrafter"/>
</dbReference>
<dbReference type="KEGG" id="bhl:Bache_2617"/>
<dbReference type="InterPro" id="IPR001650">
    <property type="entry name" value="Helicase_C-like"/>
</dbReference>
<feature type="domain" description="Helicase C-terminal" evidence="7">
    <location>
        <begin position="246"/>
        <end position="395"/>
    </location>
</feature>
<dbReference type="InterPro" id="IPR050079">
    <property type="entry name" value="DEAD_box_RNA_helicase"/>
</dbReference>
<evidence type="ECO:0000259" key="6">
    <source>
        <dbReference type="PROSITE" id="PS51192"/>
    </source>
</evidence>
<feature type="domain" description="Helicase ATP-binding" evidence="6">
    <location>
        <begin position="47"/>
        <end position="216"/>
    </location>
</feature>
<dbReference type="PANTHER" id="PTHR47959:SF1">
    <property type="entry name" value="ATP-DEPENDENT RNA HELICASE DBPA"/>
    <property type="match status" value="1"/>
</dbReference>